<feature type="transmembrane region" description="Helical" evidence="10">
    <location>
        <begin position="285"/>
        <end position="309"/>
    </location>
</feature>
<evidence type="ECO:0000259" key="11">
    <source>
        <dbReference type="Pfam" id="PF00999"/>
    </source>
</evidence>
<evidence type="ECO:0000256" key="9">
    <source>
        <dbReference type="ARBA" id="ARBA00023201"/>
    </source>
</evidence>
<dbReference type="EMBL" id="AP009256">
    <property type="protein sequence ID" value="BAF40359.1"/>
    <property type="molecule type" value="Genomic_DNA"/>
</dbReference>
<keyword evidence="13" id="KW-1185">Reference proteome</keyword>
<feature type="transmembrane region" description="Helical" evidence="10">
    <location>
        <begin position="321"/>
        <end position="346"/>
    </location>
</feature>
<keyword evidence="7" id="KW-0406">Ion transport</keyword>
<evidence type="ECO:0000256" key="2">
    <source>
        <dbReference type="ARBA" id="ARBA00022448"/>
    </source>
</evidence>
<keyword evidence="9" id="KW-0739">Sodium transport</keyword>
<dbReference type="Proteomes" id="UP000008702">
    <property type="component" value="Chromosome"/>
</dbReference>
<evidence type="ECO:0000256" key="4">
    <source>
        <dbReference type="ARBA" id="ARBA00022692"/>
    </source>
</evidence>
<evidence type="ECO:0000313" key="13">
    <source>
        <dbReference type="Proteomes" id="UP000008702"/>
    </source>
</evidence>
<keyword evidence="2" id="KW-0813">Transport</keyword>
<evidence type="ECO:0000256" key="10">
    <source>
        <dbReference type="SAM" id="Phobius"/>
    </source>
</evidence>
<feature type="transmembrane region" description="Helical" evidence="10">
    <location>
        <begin position="99"/>
        <end position="119"/>
    </location>
</feature>
<dbReference type="PANTHER" id="PTHR10110:SF86">
    <property type="entry name" value="SODIUM_HYDROGEN EXCHANGER 7"/>
    <property type="match status" value="1"/>
</dbReference>
<keyword evidence="5 10" id="KW-1133">Transmembrane helix</keyword>
<evidence type="ECO:0000313" key="12">
    <source>
        <dbReference type="EMBL" id="BAF40359.1"/>
    </source>
</evidence>
<evidence type="ECO:0000256" key="3">
    <source>
        <dbReference type="ARBA" id="ARBA00022475"/>
    </source>
</evidence>
<dbReference type="KEGG" id="bad:BAD_1578"/>
<dbReference type="GO" id="GO:0015385">
    <property type="term" value="F:sodium:proton antiporter activity"/>
    <property type="evidence" value="ECO:0007669"/>
    <property type="project" value="InterPro"/>
</dbReference>
<keyword evidence="4 10" id="KW-0812">Transmembrane</keyword>
<dbReference type="InterPro" id="IPR018422">
    <property type="entry name" value="Cation/H_exchanger_CPA1"/>
</dbReference>
<name>A1A3S6_BIFAA</name>
<feature type="transmembrane region" description="Helical" evidence="10">
    <location>
        <begin position="12"/>
        <end position="37"/>
    </location>
</feature>
<feature type="transmembrane region" description="Helical" evidence="10">
    <location>
        <begin position="168"/>
        <end position="188"/>
    </location>
</feature>
<dbReference type="STRING" id="367928.BAD_1578"/>
<evidence type="ECO:0000256" key="6">
    <source>
        <dbReference type="ARBA" id="ARBA00023053"/>
    </source>
</evidence>
<reference evidence="12 13" key="1">
    <citation type="submission" date="2006-12" db="EMBL/GenBank/DDBJ databases">
        <title>Bifidobacterium adolescentis complete genome sequence.</title>
        <authorList>
            <person name="Suzuki T."/>
            <person name="Tsuda Y."/>
            <person name="Kanou N."/>
            <person name="Inoue T."/>
            <person name="Kumazaki K."/>
            <person name="Nagano S."/>
            <person name="Hirai S."/>
            <person name="Tanaka K."/>
            <person name="Watanabe K."/>
        </authorList>
    </citation>
    <scope>NUCLEOTIDE SEQUENCE [LARGE SCALE GENOMIC DNA]</scope>
    <source>
        <strain evidence="13">ATCC 15703 / DSM 20083 / NCTC 11814 / E194a</strain>
    </source>
</reference>
<dbReference type="Gene3D" id="6.10.140.1330">
    <property type="match status" value="1"/>
</dbReference>
<dbReference type="GO" id="GO:0005886">
    <property type="term" value="C:plasma membrane"/>
    <property type="evidence" value="ECO:0007669"/>
    <property type="project" value="UniProtKB-SubCell"/>
</dbReference>
<feature type="transmembrane region" description="Helical" evidence="10">
    <location>
        <begin position="195"/>
        <end position="217"/>
    </location>
</feature>
<feature type="transmembrane region" description="Helical" evidence="10">
    <location>
        <begin position="237"/>
        <end position="264"/>
    </location>
</feature>
<sequence>MEKVGNTRKGGTLAVFELILCIIAAVVLSSFLSRFIPKVSTPLVQIALGALASQLPFFPDVTLSPELFMVLFIAPLLYLEAHEIDKSELLKSVKLSLSLAIGLAIATMVAVGFALHAVWPAIPLAAALALGAALGPTDAVAVSSLGKEAALTQRQTSVLKGESLFNDASGIVGFQFAIAAAVSGVFEVGESAMQFVASFFGGAFFGIVVGMVADVVFETMRSLGWETMTTRILMELFLPFILYLGAEAVHVSGILSVVAAGLIIRFDRTGIGPNVARTNIVSSSVWGVLSFSLNGTVFILLGMLLPTAMTASWDDPRVSNWLLLIAILTVSAVVIAMRFLWISLMLRLARDTTTGKRRKMTAKRWRSAAVMTFGGPKGTITLSLMFTIPYTIAAGANFPMRNELIFIAGGVIVMTLLLANFLLPLLAPNRNKDTSTEMTEITIEVLRRTVEELTGRVTPDNRRAVLMVIDSYTKRITRLKQRTGEIDPQGYMRLQIDALNWEKEYVKNRLAGVRAAIKANPTENRAANDLEAEACERLLDQIMSSLRHIETEHNSGRTIWRLKGRLRALQRRTGTLVRRVNSRIRRTTPLFSDDELFAHTRVVQVDAIEYVIDRLYEEMGGDTYNTEHCSGLLLDYRRSESALRARPNMGISAEAQEQAEEVKRESYGIELGVIQDMYEAGDITRAQSKQLRRNVYVMSVDADAQI</sequence>
<dbReference type="GO" id="GO:0051453">
    <property type="term" value="P:regulation of intracellular pH"/>
    <property type="evidence" value="ECO:0007669"/>
    <property type="project" value="TreeGrafter"/>
</dbReference>
<dbReference type="HOGENOM" id="CLU_005912_6_2_11"/>
<dbReference type="GO" id="GO:0098719">
    <property type="term" value="P:sodium ion import across plasma membrane"/>
    <property type="evidence" value="ECO:0007669"/>
    <property type="project" value="TreeGrafter"/>
</dbReference>
<feature type="domain" description="Cation/H+ exchanger transmembrane" evidence="11">
    <location>
        <begin position="26"/>
        <end position="424"/>
    </location>
</feature>
<accession>A1A3S6</accession>
<keyword evidence="3" id="KW-1003">Cell membrane</keyword>
<keyword evidence="8 10" id="KW-0472">Membrane</keyword>
<feature type="transmembrane region" description="Helical" evidence="10">
    <location>
        <begin position="57"/>
        <end position="79"/>
    </location>
</feature>
<proteinExistence type="predicted"/>
<dbReference type="AlphaFoldDB" id="A1A3S6"/>
<dbReference type="PaxDb" id="1680-BADO_1684"/>
<protein>
    <submittedName>
        <fullName evidence="12">Probable NhaP-type Na(+)/H(+) exchanger</fullName>
    </submittedName>
</protein>
<gene>
    <name evidence="12" type="ordered locus">BAD_1578</name>
</gene>
<dbReference type="Pfam" id="PF00999">
    <property type="entry name" value="Na_H_Exchanger"/>
    <property type="match status" value="1"/>
</dbReference>
<dbReference type="GO" id="GO:0015386">
    <property type="term" value="F:potassium:proton antiporter activity"/>
    <property type="evidence" value="ECO:0007669"/>
    <property type="project" value="TreeGrafter"/>
</dbReference>
<keyword evidence="6" id="KW-0915">Sodium</keyword>
<feature type="transmembrane region" description="Helical" evidence="10">
    <location>
        <begin position="367"/>
        <end position="392"/>
    </location>
</feature>
<dbReference type="InterPro" id="IPR006153">
    <property type="entry name" value="Cation/H_exchanger_TM"/>
</dbReference>
<comment type="subcellular location">
    <subcellularLocation>
        <location evidence="1">Cell membrane</location>
        <topology evidence="1">Multi-pass membrane protein</topology>
    </subcellularLocation>
</comment>
<evidence type="ECO:0000256" key="1">
    <source>
        <dbReference type="ARBA" id="ARBA00004651"/>
    </source>
</evidence>
<dbReference type="PANTHER" id="PTHR10110">
    <property type="entry name" value="SODIUM/HYDROGEN EXCHANGER"/>
    <property type="match status" value="1"/>
</dbReference>
<evidence type="ECO:0000256" key="5">
    <source>
        <dbReference type="ARBA" id="ARBA00022989"/>
    </source>
</evidence>
<organism evidence="12 13">
    <name type="scientific">Bifidobacterium adolescentis (strain ATCC 15703 / DSM 20083 / NCTC 11814 / E194a)</name>
    <dbReference type="NCBI Taxonomy" id="367928"/>
    <lineage>
        <taxon>Bacteria</taxon>
        <taxon>Bacillati</taxon>
        <taxon>Actinomycetota</taxon>
        <taxon>Actinomycetes</taxon>
        <taxon>Bifidobacteriales</taxon>
        <taxon>Bifidobacteriaceae</taxon>
        <taxon>Bifidobacterium</taxon>
    </lineage>
</organism>
<evidence type="ECO:0000256" key="8">
    <source>
        <dbReference type="ARBA" id="ARBA00023136"/>
    </source>
</evidence>
<feature type="transmembrane region" description="Helical" evidence="10">
    <location>
        <begin position="404"/>
        <end position="423"/>
    </location>
</feature>
<evidence type="ECO:0000256" key="7">
    <source>
        <dbReference type="ARBA" id="ARBA00023065"/>
    </source>
</evidence>